<evidence type="ECO:0000313" key="3">
    <source>
        <dbReference type="Proteomes" id="UP000320421"/>
    </source>
</evidence>
<dbReference type="RefSeq" id="WP_145041565.1">
    <property type="nucleotide sequence ID" value="NZ_CP036266.1"/>
</dbReference>
<accession>A0A5A8BAS0</accession>
<dbReference type="OrthoDB" id="286017at2"/>
<sequence length="95" mass="11191">MYQKTLRFNQQTPEHLPIELVALGDKLRAIKHPEQQNLLESYHKVVNYSRQRVKIVNLMSDTLAQLRLDVKYLLFDLEVTQSERDSAIAQLKELQ</sequence>
<dbReference type="AlphaFoldDB" id="A0A517PQG5"/>
<evidence type="ECO:0000313" key="1">
    <source>
        <dbReference type="EMBL" id="QDT21616.1"/>
    </source>
</evidence>
<keyword evidence="3" id="KW-1185">Reference proteome</keyword>
<accession>A0A517WEQ2</accession>
<protein>
    <submittedName>
        <fullName evidence="1">Uncharacterized protein</fullName>
    </submittedName>
</protein>
<evidence type="ECO:0000313" key="2">
    <source>
        <dbReference type="EMBL" id="QDU03728.1"/>
    </source>
</evidence>
<dbReference type="Proteomes" id="UP000320421">
    <property type="component" value="Chromosome"/>
</dbReference>
<name>A0A517PQG5_9PLAN</name>
<organism evidence="1 3">
    <name type="scientific">Gimesia chilikensis</name>
    <dbReference type="NCBI Taxonomy" id="2605989"/>
    <lineage>
        <taxon>Bacteria</taxon>
        <taxon>Pseudomonadati</taxon>
        <taxon>Planctomycetota</taxon>
        <taxon>Planctomycetia</taxon>
        <taxon>Planctomycetales</taxon>
        <taxon>Planctomycetaceae</taxon>
        <taxon>Gimesia</taxon>
    </lineage>
</organism>
<dbReference type="EMBL" id="CP036266">
    <property type="protein sequence ID" value="QDT21616.1"/>
    <property type="molecule type" value="Genomic_DNA"/>
</dbReference>
<reference evidence="3 4" key="1">
    <citation type="submission" date="2019-02" db="EMBL/GenBank/DDBJ databases">
        <title>Deep-cultivation of Planctomycetes and their phenomic and genomic characterization uncovers novel biology.</title>
        <authorList>
            <person name="Wiegand S."/>
            <person name="Jogler M."/>
            <person name="Boedeker C."/>
            <person name="Pinto D."/>
            <person name="Vollmers J."/>
            <person name="Rivas-Marin E."/>
            <person name="Kohn T."/>
            <person name="Peeters S.H."/>
            <person name="Heuer A."/>
            <person name="Rast P."/>
            <person name="Oberbeckmann S."/>
            <person name="Bunk B."/>
            <person name="Jeske O."/>
            <person name="Meyerdierks A."/>
            <person name="Storesund J.E."/>
            <person name="Kallscheuer N."/>
            <person name="Luecker S."/>
            <person name="Lage O.M."/>
            <person name="Pohl T."/>
            <person name="Merkel B.J."/>
            <person name="Hornburger P."/>
            <person name="Mueller R.-W."/>
            <person name="Bruemmer F."/>
            <person name="Labrenz M."/>
            <person name="Spormann A.M."/>
            <person name="Op den Camp H."/>
            <person name="Overmann J."/>
            <person name="Amann R."/>
            <person name="Jetten M.S.M."/>
            <person name="Mascher T."/>
            <person name="Medema M.H."/>
            <person name="Devos D.P."/>
            <person name="Kaster A.-K."/>
            <person name="Ovreas L."/>
            <person name="Rohde M."/>
            <person name="Galperin M.Y."/>
            <person name="Jogler C."/>
        </authorList>
    </citation>
    <scope>NUCLEOTIDE SEQUENCE [LARGE SCALE GENOMIC DNA]</scope>
    <source>
        <strain evidence="1 3">HG66A1</strain>
        <strain evidence="2 4">V6</strain>
    </source>
</reference>
<gene>
    <name evidence="1" type="ORF">HG66A1_34190</name>
    <name evidence="2" type="ORF">V6x_34510</name>
</gene>
<proteinExistence type="predicted"/>
<dbReference type="Proteomes" id="UP000320722">
    <property type="component" value="Chromosome"/>
</dbReference>
<accession>A0A517PQG5</accession>
<dbReference type="EMBL" id="CP036347">
    <property type="protein sequence ID" value="QDU03728.1"/>
    <property type="molecule type" value="Genomic_DNA"/>
</dbReference>
<evidence type="ECO:0000313" key="4">
    <source>
        <dbReference type="Proteomes" id="UP000320722"/>
    </source>
</evidence>